<proteinExistence type="predicted"/>
<dbReference type="Gene3D" id="3.40.190.10">
    <property type="entry name" value="Periplasmic binding protein-like II"/>
    <property type="match status" value="2"/>
</dbReference>
<evidence type="ECO:0000313" key="5">
    <source>
        <dbReference type="Proteomes" id="UP001056383"/>
    </source>
</evidence>
<dbReference type="Proteomes" id="UP001056383">
    <property type="component" value="Chromosome"/>
</dbReference>
<dbReference type="SUPFAM" id="SSF53850">
    <property type="entry name" value="Periplasmic binding protein-like II"/>
    <property type="match status" value="1"/>
</dbReference>
<dbReference type="InterPro" id="IPR050811">
    <property type="entry name" value="Phosphate_ABC_transporter"/>
</dbReference>
<evidence type="ECO:0000256" key="1">
    <source>
        <dbReference type="ARBA" id="ARBA00022729"/>
    </source>
</evidence>
<dbReference type="Pfam" id="PF12849">
    <property type="entry name" value="PBP_like_2"/>
    <property type="match status" value="1"/>
</dbReference>
<sequence>MSEQLEQWIAILSLAIPVAAFLWEFAVVGRKRLGYRVQMDTLAADAAGKPYADVLGAMKQDGRRLRDPSFVLLRIENAGSTKIIPEDYLADPADPYGIKVTFRDRRVAAVVLTDPSEQEVPDFFFEEVEENGTIRTVAKPGFRRSNNEADRTGIVRLPKVMLSRGAEYKVLIVLERWPDDTSTGEFPEPVVSGLGGQGRWYDTVLKFFRLKATKTESHVFASRPAWWVIWILVAGVGVQACFTLFLPDEQRPPMDCAQDTTLHIHGSTAFKKAAQAAADDYVKRCEGAGVSIPKGVFNGSGSGLAELDRVGKKDEVKVGEGLGDHIAFSDGLAPDGYPRLVPRPVALSVFALVVNRKAGVENLSLAQIREIFAGRVKNWRQVGGADEPVHLINREPDSGTRSALVAKLLNGRQPPQFTEPHCASLKTDRYGNCEVGETSVVLEQVASRPGAIGYSEATEVDGSKHADELVKLRIDGRKPTAEGVEDANYPYWQTEFAYTYGEPPAGSIAASFLNYLTQQTGRDILRQHGHALCSETKNPGECQPV</sequence>
<gene>
    <name evidence="4" type="ORF">MW084_18310</name>
</gene>
<dbReference type="RefSeq" id="WP_255113984.1">
    <property type="nucleotide sequence ID" value="NZ_CP095474.1"/>
</dbReference>
<evidence type="ECO:0000259" key="3">
    <source>
        <dbReference type="Pfam" id="PF12849"/>
    </source>
</evidence>
<dbReference type="EMBL" id="CP095474">
    <property type="protein sequence ID" value="URN17565.1"/>
    <property type="molecule type" value="Genomic_DNA"/>
</dbReference>
<evidence type="ECO:0000256" key="2">
    <source>
        <dbReference type="SAM" id="Phobius"/>
    </source>
</evidence>
<keyword evidence="2" id="KW-0812">Transmembrane</keyword>
<name>A0ABY4TF57_9ACTN</name>
<feature type="domain" description="PBP" evidence="3">
    <location>
        <begin position="259"/>
        <end position="518"/>
    </location>
</feature>
<keyword evidence="5" id="KW-1185">Reference proteome</keyword>
<reference evidence="4" key="1">
    <citation type="submission" date="2022-04" db="EMBL/GenBank/DDBJ databases">
        <title>Systematic whole-genome sequencing reveals an unexpected diversity among actinomycetoma pathogens and provides insights into their antibacterial susceptibilities.</title>
        <authorList>
            <person name="Watson A.K."/>
            <person name="Kepplinger B."/>
            <person name="Bakhiet S.M."/>
            <person name="Mhmoud N.A."/>
            <person name="Chapman J."/>
            <person name="Allenby N."/>
            <person name="Mickiewicz K."/>
            <person name="Goodfellow M."/>
            <person name="Fahal A.H."/>
            <person name="Errington J."/>
        </authorList>
    </citation>
    <scope>NUCLEOTIDE SEQUENCE</scope>
    <source>
        <strain evidence="4">SD 504</strain>
    </source>
</reference>
<organism evidence="4 5">
    <name type="scientific">Streptomyces sudanensis</name>
    <dbReference type="NCBI Taxonomy" id="436397"/>
    <lineage>
        <taxon>Bacteria</taxon>
        <taxon>Bacillati</taxon>
        <taxon>Actinomycetota</taxon>
        <taxon>Actinomycetes</taxon>
        <taxon>Kitasatosporales</taxon>
        <taxon>Streptomycetaceae</taxon>
        <taxon>Streptomyces</taxon>
    </lineage>
</organism>
<protein>
    <submittedName>
        <fullName evidence="4">Substrate-binding domain-containing protein</fullName>
    </submittedName>
</protein>
<feature type="transmembrane region" description="Helical" evidence="2">
    <location>
        <begin position="225"/>
        <end position="246"/>
    </location>
</feature>
<keyword evidence="2" id="KW-0472">Membrane</keyword>
<evidence type="ECO:0000313" key="4">
    <source>
        <dbReference type="EMBL" id="URN17565.1"/>
    </source>
</evidence>
<keyword evidence="1" id="KW-0732">Signal</keyword>
<keyword evidence="2" id="KW-1133">Transmembrane helix</keyword>
<feature type="transmembrane region" description="Helical" evidence="2">
    <location>
        <begin position="6"/>
        <end position="29"/>
    </location>
</feature>
<dbReference type="InterPro" id="IPR024370">
    <property type="entry name" value="PBP_domain"/>
</dbReference>
<dbReference type="PANTHER" id="PTHR30570">
    <property type="entry name" value="PERIPLASMIC PHOSPHATE BINDING COMPONENT OF PHOSPHATE ABC TRANSPORTER"/>
    <property type="match status" value="1"/>
</dbReference>
<accession>A0ABY4TF57</accession>
<dbReference type="PANTHER" id="PTHR30570:SF1">
    <property type="entry name" value="PHOSPHATE-BINDING PROTEIN PSTS"/>
    <property type="match status" value="1"/>
</dbReference>